<dbReference type="Proteomes" id="UP000018877">
    <property type="component" value="Unassembled WGS sequence"/>
</dbReference>
<dbReference type="PIRSF" id="PIRSF006118">
    <property type="entry name" value="KDO8-P_Ptase"/>
    <property type="match status" value="1"/>
</dbReference>
<dbReference type="InterPro" id="IPR036412">
    <property type="entry name" value="HAD-like_sf"/>
</dbReference>
<name>A0AB94IKH8_9BACI</name>
<dbReference type="FunFam" id="3.40.50.1000:FF:000029">
    <property type="entry name" value="3-deoxy-D-manno-octulosonate 8-phosphate phosphatase KdsC"/>
    <property type="match status" value="1"/>
</dbReference>
<keyword evidence="6 7" id="KW-0460">Magnesium</keyword>
<keyword evidence="5" id="KW-0378">Hydrolase</keyword>
<dbReference type="SFLD" id="SFLDS00003">
    <property type="entry name" value="Haloacid_Dehalogenase"/>
    <property type="match status" value="1"/>
</dbReference>
<dbReference type="RefSeq" id="WP_024029570.1">
    <property type="nucleotide sequence ID" value="NZ_ALAN01000092.1"/>
</dbReference>
<keyword evidence="4 7" id="KW-0479">Metal-binding</keyword>
<evidence type="ECO:0000256" key="7">
    <source>
        <dbReference type="PIRSR" id="PIRSR006118-2"/>
    </source>
</evidence>
<evidence type="ECO:0000256" key="5">
    <source>
        <dbReference type="ARBA" id="ARBA00022801"/>
    </source>
</evidence>
<gene>
    <name evidence="8" type="ORF">BAVI_16957</name>
</gene>
<dbReference type="SFLD" id="SFLDG01136">
    <property type="entry name" value="C1.6:_Phosphoserine_Phosphatas"/>
    <property type="match status" value="1"/>
</dbReference>
<dbReference type="NCBIfam" id="TIGR01670">
    <property type="entry name" value="KdsC-phosphatas"/>
    <property type="match status" value="1"/>
</dbReference>
<evidence type="ECO:0000256" key="3">
    <source>
        <dbReference type="ARBA" id="ARBA00011881"/>
    </source>
</evidence>
<evidence type="ECO:0000256" key="6">
    <source>
        <dbReference type="ARBA" id="ARBA00022842"/>
    </source>
</evidence>
<dbReference type="Gene3D" id="3.40.50.1000">
    <property type="entry name" value="HAD superfamily/HAD-like"/>
    <property type="match status" value="1"/>
</dbReference>
<keyword evidence="9" id="KW-1185">Reference proteome</keyword>
<dbReference type="InterPro" id="IPR050793">
    <property type="entry name" value="CMP-NeuNAc_synthase"/>
</dbReference>
<dbReference type="GO" id="GO:0016788">
    <property type="term" value="F:hydrolase activity, acting on ester bonds"/>
    <property type="evidence" value="ECO:0007669"/>
    <property type="project" value="InterPro"/>
</dbReference>
<dbReference type="GO" id="GO:0046872">
    <property type="term" value="F:metal ion binding"/>
    <property type="evidence" value="ECO:0007669"/>
    <property type="project" value="UniProtKB-KW"/>
</dbReference>
<dbReference type="CDD" id="cd01630">
    <property type="entry name" value="HAD_KDO-like"/>
    <property type="match status" value="1"/>
</dbReference>
<dbReference type="InterPro" id="IPR023214">
    <property type="entry name" value="HAD_sf"/>
</dbReference>
<evidence type="ECO:0000256" key="4">
    <source>
        <dbReference type="ARBA" id="ARBA00022723"/>
    </source>
</evidence>
<reference evidence="8 9" key="1">
    <citation type="journal article" date="2014" name="Environ. Microbiol.">
        <title>The nitrate-ammonifying and nosZ-carrying bacterium Bacillus vireti is a potent source and sink for nitric and nitrous oxide under high nitrate conditions.</title>
        <authorList>
            <person name="Mania D."/>
            <person name="Heylen K."/>
            <person name="van Spanning R.J."/>
            <person name="Frostegard A."/>
        </authorList>
    </citation>
    <scope>NUCLEOTIDE SEQUENCE [LARGE SCALE GENOMIC DNA]</scope>
    <source>
        <strain evidence="8 9">LMG 21834</strain>
    </source>
</reference>
<evidence type="ECO:0000313" key="8">
    <source>
        <dbReference type="EMBL" id="ETI67539.1"/>
    </source>
</evidence>
<comment type="cofactor">
    <cofactor evidence="1 7">
        <name>Mg(2+)</name>
        <dbReference type="ChEBI" id="CHEBI:18420"/>
    </cofactor>
</comment>
<feature type="binding site" evidence="7">
    <location>
        <position position="12"/>
    </location>
    <ligand>
        <name>Mg(2+)</name>
        <dbReference type="ChEBI" id="CHEBI:18420"/>
    </ligand>
</feature>
<dbReference type="SUPFAM" id="SSF56784">
    <property type="entry name" value="HAD-like"/>
    <property type="match status" value="1"/>
</dbReference>
<evidence type="ECO:0000256" key="1">
    <source>
        <dbReference type="ARBA" id="ARBA00001946"/>
    </source>
</evidence>
<dbReference type="AlphaFoldDB" id="A0AB94IKH8"/>
<dbReference type="PANTHER" id="PTHR21485">
    <property type="entry name" value="HAD SUPERFAMILY MEMBERS CMAS AND KDSC"/>
    <property type="match status" value="1"/>
</dbReference>
<dbReference type="Pfam" id="PF08282">
    <property type="entry name" value="Hydrolase_3"/>
    <property type="match status" value="1"/>
</dbReference>
<comment type="subunit">
    <text evidence="3">Homotetramer.</text>
</comment>
<sequence>MKKSEIKLIVLDVDGVLTDGNLLIGSNGVEFKSFHVKDGMGISLVRFYGIKVAIITGRKSESVQIRSRELNIDFLYEGIANKEEILYEIITLLEIDLKNVCYIGDDINDLPVIKLVGYSAAPQDAVEIVRKSVDYICKYNGGNGAVREVIDLILAEQADYDVLVENYLSEKIKITQ</sequence>
<evidence type="ECO:0000256" key="2">
    <source>
        <dbReference type="ARBA" id="ARBA00005893"/>
    </source>
</evidence>
<evidence type="ECO:0000313" key="9">
    <source>
        <dbReference type="Proteomes" id="UP000018877"/>
    </source>
</evidence>
<organism evidence="8 9">
    <name type="scientific">Neobacillus vireti LMG 21834</name>
    <dbReference type="NCBI Taxonomy" id="1131730"/>
    <lineage>
        <taxon>Bacteria</taxon>
        <taxon>Bacillati</taxon>
        <taxon>Bacillota</taxon>
        <taxon>Bacilli</taxon>
        <taxon>Bacillales</taxon>
        <taxon>Bacillaceae</taxon>
        <taxon>Neobacillus</taxon>
    </lineage>
</organism>
<dbReference type="InterPro" id="IPR010023">
    <property type="entry name" value="KdsC_fam"/>
</dbReference>
<dbReference type="PANTHER" id="PTHR21485:SF3">
    <property type="entry name" value="N-ACYLNEURAMINATE CYTIDYLYLTRANSFERASE"/>
    <property type="match status" value="1"/>
</dbReference>
<dbReference type="GO" id="GO:0008781">
    <property type="term" value="F:N-acylneuraminate cytidylyltransferase activity"/>
    <property type="evidence" value="ECO:0007669"/>
    <property type="project" value="TreeGrafter"/>
</dbReference>
<feature type="binding site" evidence="7">
    <location>
        <position position="105"/>
    </location>
    <ligand>
        <name>Mg(2+)</name>
        <dbReference type="ChEBI" id="CHEBI:18420"/>
    </ligand>
</feature>
<comment type="caution">
    <text evidence="8">The sequence shown here is derived from an EMBL/GenBank/DDBJ whole genome shotgun (WGS) entry which is preliminary data.</text>
</comment>
<comment type="similarity">
    <text evidence="2">Belongs to the KdsC family.</text>
</comment>
<protein>
    <submittedName>
        <fullName evidence="8">3-deoxy-D-manno-octulosonate 8-phosphate</fullName>
    </submittedName>
</protein>
<feature type="binding site" evidence="7">
    <location>
        <position position="14"/>
    </location>
    <ligand>
        <name>substrate</name>
    </ligand>
</feature>
<accession>A0AB94IKH8</accession>
<proteinExistence type="inferred from homology"/>
<dbReference type="EMBL" id="ALAN01000092">
    <property type="protein sequence ID" value="ETI67539.1"/>
    <property type="molecule type" value="Genomic_DNA"/>
</dbReference>
<dbReference type="SFLD" id="SFLDG01138">
    <property type="entry name" value="C1.6.2:_Deoxy-d-mannose-octulo"/>
    <property type="match status" value="1"/>
</dbReference>